<dbReference type="OrthoDB" id="10251073at2759"/>
<gene>
    <name evidence="3" type="ORF">Gohar_001165</name>
</gene>
<dbReference type="EMBL" id="JABFAD010000013">
    <property type="protein sequence ID" value="MBA0816511.1"/>
    <property type="molecule type" value="Genomic_DNA"/>
</dbReference>
<dbReference type="SUPFAM" id="SSF47592">
    <property type="entry name" value="SWIB/MDM2 domain"/>
    <property type="match status" value="1"/>
</dbReference>
<sequence length="205" mass="23144">MFYVGNTYRGMTLSSTGGQSAGGFGCIDNYTRMDDESGLDDLEIALSSKSEPVPTKPKDGGSDDEGTNEAVEEDLRFRAYSPPTHMNQNSSNHQFLLSPLLTLSFPSLSRLQNLEVWYSELHLFTILTPELCRHPVPLQEEEKEVEKMLPQRLKKTITDNPKKLANLIDLANLPSPVREFVGQSQISRLGCFFRVWSYIKENNLQ</sequence>
<dbReference type="InterPro" id="IPR036885">
    <property type="entry name" value="SWIB_MDM2_dom_sf"/>
</dbReference>
<dbReference type="Proteomes" id="UP000593560">
    <property type="component" value="Unassembled WGS sequence"/>
</dbReference>
<evidence type="ECO:0000259" key="2">
    <source>
        <dbReference type="Pfam" id="PF02201"/>
    </source>
</evidence>
<organism evidence="3 4">
    <name type="scientific">Gossypium harknessii</name>
    <dbReference type="NCBI Taxonomy" id="34285"/>
    <lineage>
        <taxon>Eukaryota</taxon>
        <taxon>Viridiplantae</taxon>
        <taxon>Streptophyta</taxon>
        <taxon>Embryophyta</taxon>
        <taxon>Tracheophyta</taxon>
        <taxon>Spermatophyta</taxon>
        <taxon>Magnoliopsida</taxon>
        <taxon>eudicotyledons</taxon>
        <taxon>Gunneridae</taxon>
        <taxon>Pentapetalae</taxon>
        <taxon>rosids</taxon>
        <taxon>malvids</taxon>
        <taxon>Malvales</taxon>
        <taxon>Malvaceae</taxon>
        <taxon>Malvoideae</taxon>
        <taxon>Gossypium</taxon>
    </lineage>
</organism>
<proteinExistence type="predicted"/>
<comment type="caution">
    <text evidence="3">The sequence shown here is derived from an EMBL/GenBank/DDBJ whole genome shotgun (WGS) entry which is preliminary data.</text>
</comment>
<dbReference type="AlphaFoldDB" id="A0A7J9I330"/>
<feature type="non-terminal residue" evidence="3">
    <location>
        <position position="1"/>
    </location>
</feature>
<dbReference type="Pfam" id="PF02201">
    <property type="entry name" value="SWIB"/>
    <property type="match status" value="1"/>
</dbReference>
<accession>A0A7J9I330</accession>
<evidence type="ECO:0000313" key="4">
    <source>
        <dbReference type="Proteomes" id="UP000593560"/>
    </source>
</evidence>
<keyword evidence="4" id="KW-1185">Reference proteome</keyword>
<protein>
    <recommendedName>
        <fullName evidence="2">DM2 domain-containing protein</fullName>
    </recommendedName>
</protein>
<dbReference type="InterPro" id="IPR003121">
    <property type="entry name" value="SWIB_MDM2_domain"/>
</dbReference>
<name>A0A7J9I330_9ROSI</name>
<reference evidence="3 4" key="1">
    <citation type="journal article" date="2019" name="Genome Biol. Evol.">
        <title>Insights into the evolution of the New World diploid cottons (Gossypium, subgenus Houzingenia) based on genome sequencing.</title>
        <authorList>
            <person name="Grover C.E."/>
            <person name="Arick M.A. 2nd"/>
            <person name="Thrash A."/>
            <person name="Conover J.L."/>
            <person name="Sanders W.S."/>
            <person name="Peterson D.G."/>
            <person name="Frelichowski J.E."/>
            <person name="Scheffler J.A."/>
            <person name="Scheffler B.E."/>
            <person name="Wendel J.F."/>
        </authorList>
    </citation>
    <scope>NUCLEOTIDE SEQUENCE [LARGE SCALE GENOMIC DNA]</scope>
    <source>
        <strain evidence="3">0</strain>
        <tissue evidence="3">Leaf</tissue>
    </source>
</reference>
<feature type="region of interest" description="Disordered" evidence="1">
    <location>
        <begin position="46"/>
        <end position="68"/>
    </location>
</feature>
<feature type="domain" description="DM2" evidence="2">
    <location>
        <begin position="172"/>
        <end position="205"/>
    </location>
</feature>
<evidence type="ECO:0000313" key="3">
    <source>
        <dbReference type="EMBL" id="MBA0816511.1"/>
    </source>
</evidence>
<evidence type="ECO:0000256" key="1">
    <source>
        <dbReference type="SAM" id="MobiDB-lite"/>
    </source>
</evidence>